<feature type="region of interest" description="Disordered" evidence="1">
    <location>
        <begin position="258"/>
        <end position="292"/>
    </location>
</feature>
<feature type="region of interest" description="Disordered" evidence="1">
    <location>
        <begin position="221"/>
        <end position="241"/>
    </location>
</feature>
<evidence type="ECO:0000256" key="1">
    <source>
        <dbReference type="SAM" id="MobiDB-lite"/>
    </source>
</evidence>
<dbReference type="Pfam" id="PF17800">
    <property type="entry name" value="NPL"/>
    <property type="match status" value="1"/>
</dbReference>
<accession>A0A2G8K7V3</accession>
<comment type="caution">
    <text evidence="3">The sequence shown here is derived from an EMBL/GenBank/DDBJ whole genome shotgun (WGS) entry which is preliminary data.</text>
</comment>
<feature type="compositionally biased region" description="Polar residues" evidence="1">
    <location>
        <begin position="221"/>
        <end position="230"/>
    </location>
</feature>
<reference evidence="3 4" key="1">
    <citation type="journal article" date="2017" name="PLoS Biol.">
        <title>The sea cucumber genome provides insights into morphological evolution and visceral regeneration.</title>
        <authorList>
            <person name="Zhang X."/>
            <person name="Sun L."/>
            <person name="Yuan J."/>
            <person name="Sun Y."/>
            <person name="Gao Y."/>
            <person name="Zhang L."/>
            <person name="Li S."/>
            <person name="Dai H."/>
            <person name="Hamel J.F."/>
            <person name="Liu C."/>
            <person name="Yu Y."/>
            <person name="Liu S."/>
            <person name="Lin W."/>
            <person name="Guo K."/>
            <person name="Jin S."/>
            <person name="Xu P."/>
            <person name="Storey K.B."/>
            <person name="Huan P."/>
            <person name="Zhang T."/>
            <person name="Zhou Y."/>
            <person name="Zhang J."/>
            <person name="Lin C."/>
            <person name="Li X."/>
            <person name="Xing L."/>
            <person name="Huo D."/>
            <person name="Sun M."/>
            <person name="Wang L."/>
            <person name="Mercier A."/>
            <person name="Li F."/>
            <person name="Yang H."/>
            <person name="Xiang J."/>
        </authorList>
    </citation>
    <scope>NUCLEOTIDE SEQUENCE [LARGE SCALE GENOMIC DNA]</scope>
    <source>
        <strain evidence="3">Shaxun</strain>
        <tissue evidence="3">Muscle</tissue>
    </source>
</reference>
<dbReference type="STRING" id="307972.A0A2G8K7V3"/>
<gene>
    <name evidence="3" type="ORF">BSL78_19084</name>
</gene>
<evidence type="ECO:0000313" key="4">
    <source>
        <dbReference type="Proteomes" id="UP000230750"/>
    </source>
</evidence>
<dbReference type="InterPro" id="IPR041232">
    <property type="entry name" value="NPL"/>
</dbReference>
<dbReference type="OrthoDB" id="2265977at2759"/>
<evidence type="ECO:0000313" key="3">
    <source>
        <dbReference type="EMBL" id="PIK44067.1"/>
    </source>
</evidence>
<dbReference type="Proteomes" id="UP000230750">
    <property type="component" value="Unassembled WGS sequence"/>
</dbReference>
<sequence length="387" mass="43258">MTETGVQGLPYLSMFIAGVTLIPGQPCTKVLDKTICLSMAALDSRQNIGSGFTQVVIQTEGSEHLLCTLMSGVIFQQYMNVTLSEGEKVTLSVEGTGMVHLTGFTVRNNEDHLGYGPKAFPDEYYDDNTVEEEQFTVKMEDTRELSGDWEDSSDLPEVSSEASFTDQQPHVIAVSDSEPAKANEMESPSWQKVPENTIIPAQTDYQEQSMVGPTESVQANSSQITQLSPTHRNISNNRNRRHSLPSQFLQTADMRRTPSFGVRPQQGHFKNRRKMPAKPPKAASAHKAEEEAIEARRRRWRLAKREQRKKIKEKTYDTFFYQSNNQEFFSTTPGPSTTGSLQIQQNVNEPVEDFYQVTATSSDGQFASTGVVVEDDFKPNSNSFGNT</sequence>
<keyword evidence="4" id="KW-1185">Reference proteome</keyword>
<dbReference type="Gene3D" id="2.60.120.340">
    <property type="entry name" value="Nucleoplasmin core domain"/>
    <property type="match status" value="1"/>
</dbReference>
<evidence type="ECO:0000259" key="2">
    <source>
        <dbReference type="Pfam" id="PF17800"/>
    </source>
</evidence>
<name>A0A2G8K7V3_STIJA</name>
<proteinExistence type="predicted"/>
<protein>
    <submittedName>
        <fullName evidence="3">Putative 46 kDa FK506-binding nuclear protein-like</fullName>
    </submittedName>
</protein>
<feature type="domain" description="Nucleoplasmin-like" evidence="2">
    <location>
        <begin position="18"/>
        <end position="105"/>
    </location>
</feature>
<dbReference type="EMBL" id="MRZV01000803">
    <property type="protein sequence ID" value="PIK44067.1"/>
    <property type="molecule type" value="Genomic_DNA"/>
</dbReference>
<dbReference type="AlphaFoldDB" id="A0A2G8K7V3"/>
<organism evidence="3 4">
    <name type="scientific">Stichopus japonicus</name>
    <name type="common">Sea cucumber</name>
    <dbReference type="NCBI Taxonomy" id="307972"/>
    <lineage>
        <taxon>Eukaryota</taxon>
        <taxon>Metazoa</taxon>
        <taxon>Echinodermata</taxon>
        <taxon>Eleutherozoa</taxon>
        <taxon>Echinozoa</taxon>
        <taxon>Holothuroidea</taxon>
        <taxon>Aspidochirotacea</taxon>
        <taxon>Aspidochirotida</taxon>
        <taxon>Stichopodidae</taxon>
        <taxon>Apostichopus</taxon>
    </lineage>
</organism>